<protein>
    <submittedName>
        <fullName evidence="1">Uncharacterized protein</fullName>
    </submittedName>
</protein>
<sequence length="99" mass="11510">MSTFLSARLKPPDLLLSTFLSARLKPPDLLLFWSTIGDKMMLGYIEKRERERERESLDCNLSIKFSCDVYDSSHISNEKFHLDDKFCLETGSLLWCNSD</sequence>
<keyword evidence="2" id="KW-1185">Reference proteome</keyword>
<reference evidence="1 2" key="2">
    <citation type="journal article" date="2022" name="Mol. Ecol. Resour.">
        <title>The genomes of chicory, endive, great burdock and yacon provide insights into Asteraceae paleo-polyploidization history and plant inulin production.</title>
        <authorList>
            <person name="Fan W."/>
            <person name="Wang S."/>
            <person name="Wang H."/>
            <person name="Wang A."/>
            <person name="Jiang F."/>
            <person name="Liu H."/>
            <person name="Zhao H."/>
            <person name="Xu D."/>
            <person name="Zhang Y."/>
        </authorList>
    </citation>
    <scope>NUCLEOTIDE SEQUENCE [LARGE SCALE GENOMIC DNA]</scope>
    <source>
        <strain evidence="2">cv. Niubang</strain>
    </source>
</reference>
<gene>
    <name evidence="1" type="ORF">L6452_21086</name>
</gene>
<name>A0ACB9BDZ2_ARCLA</name>
<organism evidence="1 2">
    <name type="scientific">Arctium lappa</name>
    <name type="common">Greater burdock</name>
    <name type="synonym">Lappa major</name>
    <dbReference type="NCBI Taxonomy" id="4217"/>
    <lineage>
        <taxon>Eukaryota</taxon>
        <taxon>Viridiplantae</taxon>
        <taxon>Streptophyta</taxon>
        <taxon>Embryophyta</taxon>
        <taxon>Tracheophyta</taxon>
        <taxon>Spermatophyta</taxon>
        <taxon>Magnoliopsida</taxon>
        <taxon>eudicotyledons</taxon>
        <taxon>Gunneridae</taxon>
        <taxon>Pentapetalae</taxon>
        <taxon>asterids</taxon>
        <taxon>campanulids</taxon>
        <taxon>Asterales</taxon>
        <taxon>Asteraceae</taxon>
        <taxon>Carduoideae</taxon>
        <taxon>Cardueae</taxon>
        <taxon>Arctiinae</taxon>
        <taxon>Arctium</taxon>
    </lineage>
</organism>
<comment type="caution">
    <text evidence="1">The sequence shown here is derived from an EMBL/GenBank/DDBJ whole genome shotgun (WGS) entry which is preliminary data.</text>
</comment>
<evidence type="ECO:0000313" key="1">
    <source>
        <dbReference type="EMBL" id="KAI3720173.1"/>
    </source>
</evidence>
<dbReference type="EMBL" id="CM042052">
    <property type="protein sequence ID" value="KAI3720173.1"/>
    <property type="molecule type" value="Genomic_DNA"/>
</dbReference>
<reference evidence="2" key="1">
    <citation type="journal article" date="2022" name="Mol. Ecol. Resour.">
        <title>The genomes of chicory, endive, great burdock and yacon provide insights into Asteraceae palaeo-polyploidization history and plant inulin production.</title>
        <authorList>
            <person name="Fan W."/>
            <person name="Wang S."/>
            <person name="Wang H."/>
            <person name="Wang A."/>
            <person name="Jiang F."/>
            <person name="Liu H."/>
            <person name="Zhao H."/>
            <person name="Xu D."/>
            <person name="Zhang Y."/>
        </authorList>
    </citation>
    <scope>NUCLEOTIDE SEQUENCE [LARGE SCALE GENOMIC DNA]</scope>
    <source>
        <strain evidence="2">cv. Niubang</strain>
    </source>
</reference>
<dbReference type="Proteomes" id="UP001055879">
    <property type="component" value="Linkage Group LG06"/>
</dbReference>
<evidence type="ECO:0000313" key="2">
    <source>
        <dbReference type="Proteomes" id="UP001055879"/>
    </source>
</evidence>
<accession>A0ACB9BDZ2</accession>
<proteinExistence type="predicted"/>